<accession>G0UY41</accession>
<evidence type="ECO:0000259" key="3">
    <source>
        <dbReference type="PROSITE" id="PS50103"/>
    </source>
</evidence>
<evidence type="ECO:0000256" key="1">
    <source>
        <dbReference type="PROSITE-ProRule" id="PRU00723"/>
    </source>
</evidence>
<feature type="region of interest" description="Disordered" evidence="2">
    <location>
        <begin position="200"/>
        <end position="235"/>
    </location>
</feature>
<dbReference type="PANTHER" id="PTHR37562">
    <property type="entry name" value="C3H1-TYPE DOMAIN-CONTAINING PROTEIN-RELATED"/>
    <property type="match status" value="1"/>
</dbReference>
<dbReference type="GO" id="GO:0008270">
    <property type="term" value="F:zinc ion binding"/>
    <property type="evidence" value="ECO:0007669"/>
    <property type="project" value="UniProtKB-KW"/>
</dbReference>
<feature type="domain" description="C3H1-type" evidence="3">
    <location>
        <begin position="64"/>
        <end position="94"/>
    </location>
</feature>
<protein>
    <submittedName>
        <fullName evidence="4">Uncharacterized protein TCIL3000_10_10870</fullName>
    </submittedName>
</protein>
<keyword evidence="1" id="KW-0479">Metal-binding</keyword>
<reference evidence="4" key="1">
    <citation type="journal article" date="2012" name="Proc. Natl. Acad. Sci. U.S.A.">
        <title>Antigenic diversity is generated by distinct evolutionary mechanisms in African trypanosome species.</title>
        <authorList>
            <person name="Jackson A.P."/>
            <person name="Berry A."/>
            <person name="Aslett M."/>
            <person name="Allison H.C."/>
            <person name="Burton P."/>
            <person name="Vavrova-Anderson J."/>
            <person name="Brown R."/>
            <person name="Browne H."/>
            <person name="Corton N."/>
            <person name="Hauser H."/>
            <person name="Gamble J."/>
            <person name="Gilderthorp R."/>
            <person name="Marcello L."/>
            <person name="McQuillan J."/>
            <person name="Otto T.D."/>
            <person name="Quail M.A."/>
            <person name="Sanders M.J."/>
            <person name="van Tonder A."/>
            <person name="Ginger M.L."/>
            <person name="Field M.C."/>
            <person name="Barry J.D."/>
            <person name="Hertz-Fowler C."/>
            <person name="Berriman M."/>
        </authorList>
    </citation>
    <scope>NUCLEOTIDE SEQUENCE</scope>
    <source>
        <strain evidence="4">IL3000</strain>
    </source>
</reference>
<feature type="domain" description="C3H1-type" evidence="3">
    <location>
        <begin position="165"/>
        <end position="188"/>
    </location>
</feature>
<dbReference type="EMBL" id="HE575323">
    <property type="protein sequence ID" value="CCC94308.1"/>
    <property type="molecule type" value="Genomic_DNA"/>
</dbReference>
<evidence type="ECO:0000313" key="4">
    <source>
        <dbReference type="EMBL" id="CCC94308.1"/>
    </source>
</evidence>
<dbReference type="VEuPathDB" id="TriTrypDB:TcIL3000_10_10870"/>
<dbReference type="InterPro" id="IPR000571">
    <property type="entry name" value="Znf_CCCH"/>
</dbReference>
<dbReference type="PROSITE" id="PS50103">
    <property type="entry name" value="ZF_C3H1"/>
    <property type="match status" value="2"/>
</dbReference>
<feature type="non-terminal residue" evidence="4">
    <location>
        <position position="1"/>
    </location>
</feature>
<dbReference type="SMART" id="SM00356">
    <property type="entry name" value="ZnF_C3H1"/>
    <property type="match status" value="2"/>
</dbReference>
<gene>
    <name evidence="4" type="ORF">TCIL3000_10_10870</name>
</gene>
<dbReference type="AlphaFoldDB" id="G0UY41"/>
<name>G0UY41_TRYCI</name>
<evidence type="ECO:0000256" key="2">
    <source>
        <dbReference type="SAM" id="MobiDB-lite"/>
    </source>
</evidence>
<feature type="zinc finger region" description="C3H1-type" evidence="1">
    <location>
        <begin position="165"/>
        <end position="188"/>
    </location>
</feature>
<keyword evidence="1" id="KW-0863">Zinc-finger</keyword>
<organism evidence="4">
    <name type="scientific">Trypanosoma congolense (strain IL3000)</name>
    <dbReference type="NCBI Taxonomy" id="1068625"/>
    <lineage>
        <taxon>Eukaryota</taxon>
        <taxon>Discoba</taxon>
        <taxon>Euglenozoa</taxon>
        <taxon>Kinetoplastea</taxon>
        <taxon>Metakinetoplastina</taxon>
        <taxon>Trypanosomatida</taxon>
        <taxon>Trypanosomatidae</taxon>
        <taxon>Trypanosoma</taxon>
        <taxon>Nannomonas</taxon>
    </lineage>
</organism>
<proteinExistence type="predicted"/>
<sequence>QGKVASALEIFFEVISGSGKMPAQVTNTKYGQNGVMEVFDPNFKNLYVVPTACVLHVPPARLNISRLVICRNYVAHVPDSCPKQDNCRFVHADVDYSTLEVHPIHVNYIWRHESHCTYERLPPGDVLKVYSQDDFNEPELIPSELVLSTRMSVDRHKMAAHPLIHCPLYSANRMCNRGDRCSFIHTVCVDPNVVGNFKRAPTRSPASSSGSKEAVRTLSGDGSSESIDLGAAHTGKNTPAPCAAGEYTAASFRVPAVKEPVAMPSTVSVECRVTARVRAKTGTKSWPTLAAAFRDGAAIGRAAKSGKLRAVSYCHNPYHPILRAP</sequence>
<feature type="zinc finger region" description="C3H1-type" evidence="1">
    <location>
        <begin position="64"/>
        <end position="94"/>
    </location>
</feature>
<keyword evidence="1" id="KW-0862">Zinc</keyword>
<dbReference type="PANTHER" id="PTHR37562:SF5">
    <property type="entry name" value="C3H1-TYPE DOMAIN-CONTAINING PROTEIN"/>
    <property type="match status" value="1"/>
</dbReference>